<dbReference type="GO" id="GO:0004222">
    <property type="term" value="F:metalloendopeptidase activity"/>
    <property type="evidence" value="ECO:0007669"/>
    <property type="project" value="UniProtKB-UniRule"/>
</dbReference>
<dbReference type="InterPro" id="IPR034035">
    <property type="entry name" value="Astacin-like_dom"/>
</dbReference>
<evidence type="ECO:0000256" key="10">
    <source>
        <dbReference type="PROSITE-ProRule" id="PRU01211"/>
    </source>
</evidence>
<feature type="active site" evidence="10">
    <location>
        <position position="411"/>
    </location>
</feature>
<dbReference type="Gene3D" id="3.40.390.10">
    <property type="entry name" value="Collagenase (Catalytic Domain)"/>
    <property type="match status" value="1"/>
</dbReference>
<evidence type="ECO:0000256" key="7">
    <source>
        <dbReference type="ARBA" id="ARBA00023145"/>
    </source>
</evidence>
<keyword evidence="6 10" id="KW-0482">Metalloprotease</keyword>
<keyword evidence="15" id="KW-1185">Reference proteome</keyword>
<evidence type="ECO:0000256" key="4">
    <source>
        <dbReference type="ARBA" id="ARBA00022801"/>
    </source>
</evidence>
<dbReference type="Pfam" id="PF01400">
    <property type="entry name" value="Astacin"/>
    <property type="match status" value="1"/>
</dbReference>
<keyword evidence="7" id="KW-0865">Zymogen</keyword>
<dbReference type="GO" id="GO:0008270">
    <property type="term" value="F:zinc ion binding"/>
    <property type="evidence" value="ECO:0007669"/>
    <property type="project" value="UniProtKB-UniRule"/>
</dbReference>
<protein>
    <recommendedName>
        <fullName evidence="11">Metalloendopeptidase</fullName>
        <ecNumber evidence="11">3.4.24.-</ecNumber>
    </recommendedName>
</protein>
<dbReference type="PANTHER" id="PTHR10127">
    <property type="entry name" value="DISCOIDIN, CUB, EGF, LAMININ , AND ZINC METALLOPROTEASE DOMAIN CONTAINING"/>
    <property type="match status" value="1"/>
</dbReference>
<name>A0A914XTL8_9BILA</name>
<dbReference type="InterPro" id="IPR024079">
    <property type="entry name" value="MetalloPept_cat_dom_sf"/>
</dbReference>
<evidence type="ECO:0000256" key="3">
    <source>
        <dbReference type="ARBA" id="ARBA00022723"/>
    </source>
</evidence>
<dbReference type="Pfam" id="PF01549">
    <property type="entry name" value="ShK"/>
    <property type="match status" value="1"/>
</dbReference>
<dbReference type="GO" id="GO:0006508">
    <property type="term" value="P:proteolysis"/>
    <property type="evidence" value="ECO:0007669"/>
    <property type="project" value="UniProtKB-KW"/>
</dbReference>
<dbReference type="PROSITE" id="PS51864">
    <property type="entry name" value="ASTACIN"/>
    <property type="match status" value="1"/>
</dbReference>
<evidence type="ECO:0000313" key="16">
    <source>
        <dbReference type="WBParaSite" id="PSU_v2.g10607.t1"/>
    </source>
</evidence>
<dbReference type="PRINTS" id="PR00480">
    <property type="entry name" value="ASTACIN"/>
</dbReference>
<feature type="signal peptide" evidence="11">
    <location>
        <begin position="1"/>
        <end position="18"/>
    </location>
</feature>
<feature type="domain" description="Peptidase M12A" evidence="14">
    <location>
        <begin position="309"/>
        <end position="516"/>
    </location>
</feature>
<evidence type="ECO:0000313" key="15">
    <source>
        <dbReference type="Proteomes" id="UP000887577"/>
    </source>
</evidence>
<dbReference type="CDD" id="cd04280">
    <property type="entry name" value="ZnMc_astacin_like"/>
    <property type="match status" value="1"/>
</dbReference>
<evidence type="ECO:0000256" key="11">
    <source>
        <dbReference type="RuleBase" id="RU361183"/>
    </source>
</evidence>
<proteinExistence type="predicted"/>
<evidence type="ECO:0000256" key="9">
    <source>
        <dbReference type="PROSITE-ProRule" id="PRU01005"/>
    </source>
</evidence>
<evidence type="ECO:0000256" key="12">
    <source>
        <dbReference type="SAM" id="MobiDB-lite"/>
    </source>
</evidence>
<dbReference type="InterPro" id="IPR003582">
    <property type="entry name" value="ShKT_dom"/>
</dbReference>
<dbReference type="WBParaSite" id="PSU_v2.g10607.t1">
    <property type="protein sequence ID" value="PSU_v2.g10607.t1"/>
    <property type="gene ID" value="PSU_v2.g10607"/>
</dbReference>
<keyword evidence="11" id="KW-0732">Signal</keyword>
<keyword evidence="5 10" id="KW-0862">Zinc</keyword>
<feature type="compositionally biased region" description="Gly residues" evidence="12">
    <location>
        <begin position="40"/>
        <end position="64"/>
    </location>
</feature>
<evidence type="ECO:0000256" key="2">
    <source>
        <dbReference type="ARBA" id="ARBA00022670"/>
    </source>
</evidence>
<dbReference type="InterPro" id="IPR006026">
    <property type="entry name" value="Peptidase_Metallo"/>
</dbReference>
<keyword evidence="2 10" id="KW-0645">Protease</keyword>
<organism evidence="15 16">
    <name type="scientific">Panagrolaimus superbus</name>
    <dbReference type="NCBI Taxonomy" id="310955"/>
    <lineage>
        <taxon>Eukaryota</taxon>
        <taxon>Metazoa</taxon>
        <taxon>Ecdysozoa</taxon>
        <taxon>Nematoda</taxon>
        <taxon>Chromadorea</taxon>
        <taxon>Rhabditida</taxon>
        <taxon>Tylenchina</taxon>
        <taxon>Panagrolaimomorpha</taxon>
        <taxon>Panagrolaimoidea</taxon>
        <taxon>Panagrolaimidae</taxon>
        <taxon>Panagrolaimus</taxon>
    </lineage>
</organism>
<comment type="caution">
    <text evidence="9">Lacks conserved residue(s) required for the propagation of feature annotation.</text>
</comment>
<feature type="binding site" evidence="10">
    <location>
        <position position="420"/>
    </location>
    <ligand>
        <name>Zn(2+)</name>
        <dbReference type="ChEBI" id="CHEBI:29105"/>
        <note>catalytic</note>
    </ligand>
</feature>
<dbReference type="EC" id="3.4.24.-" evidence="11"/>
<dbReference type="PANTHER" id="PTHR10127:SF802">
    <property type="entry name" value="ZINC METALLOPROTEINASE NAS-10"/>
    <property type="match status" value="1"/>
</dbReference>
<dbReference type="SUPFAM" id="SSF55486">
    <property type="entry name" value="Metalloproteases ('zincins'), catalytic domain"/>
    <property type="match status" value="1"/>
</dbReference>
<evidence type="ECO:0000259" key="14">
    <source>
        <dbReference type="PROSITE" id="PS51864"/>
    </source>
</evidence>
<sequence>MKVLTLISLFSFLYLSNAQGFLDGLTHQIGLDLPNPQQQQGGGGWGRGGGGWGPGGGGGGGGGQGMNLGEMINNVGQQFFAPHPHSHGIPPHVLRRIMRFCSRRPEHPKCRGHPEWQINGNGDVPRLPMIGGRGIQIIEEIFPNGLLNFQIPPIPKLNLPDVLQNVPNVLRNFIPAPLLGQITEIARSAIRATCANSKQCKEQSPDALNKRASIAEHESLVHKLFDKDKSQEQIDKEIEVRLARTQQVKQALLKKANLESEIVAENDGTFQKDILLTEAQANTMINEIQSDRDEKDGPGAPPSMRMSRSALFLETTPTQRWPNDKPIQYMFDQSLNENDKGAVQAAIKEIETKTCVRFKLEKTKPSNSHIYYIKASSSQICGLSYIGRVEPVNPIYLTFTCGNPTGVAIHETLHALGLNHEQLRGDRDQFIKVNWENVNPQNYDFFAIADSKQFTSYGVKYDFGSIMHYNQFIASQFPNKPTMTAKVEPAKNNPLMGQRNTLSPKDIEIISKMYCVPGCEDKNVYCGAWALGNFCTTPAQKTWMEQNCKKSCNIC</sequence>
<feature type="domain" description="ShKT" evidence="13">
    <location>
        <begin position="519"/>
        <end position="555"/>
    </location>
</feature>
<evidence type="ECO:0000256" key="8">
    <source>
        <dbReference type="ARBA" id="ARBA00023157"/>
    </source>
</evidence>
<dbReference type="SMART" id="SM00254">
    <property type="entry name" value="ShKT"/>
    <property type="match status" value="1"/>
</dbReference>
<feature type="region of interest" description="Disordered" evidence="12">
    <location>
        <begin position="33"/>
        <end position="64"/>
    </location>
</feature>
<dbReference type="Gene3D" id="1.10.10.1940">
    <property type="match status" value="1"/>
</dbReference>
<evidence type="ECO:0000256" key="6">
    <source>
        <dbReference type="ARBA" id="ARBA00023049"/>
    </source>
</evidence>
<reference evidence="16" key="1">
    <citation type="submission" date="2022-11" db="UniProtKB">
        <authorList>
            <consortium name="WormBaseParasite"/>
        </authorList>
    </citation>
    <scope>IDENTIFICATION</scope>
</reference>
<evidence type="ECO:0000256" key="1">
    <source>
        <dbReference type="ARBA" id="ARBA00002657"/>
    </source>
</evidence>
<dbReference type="SMART" id="SM00235">
    <property type="entry name" value="ZnMc"/>
    <property type="match status" value="1"/>
</dbReference>
<accession>A0A914XTL8</accession>
<keyword evidence="8" id="KW-1015">Disulfide bond</keyword>
<comment type="cofactor">
    <cofactor evidence="10 11">
        <name>Zn(2+)</name>
        <dbReference type="ChEBI" id="CHEBI:29105"/>
    </cofactor>
    <text evidence="10 11">Binds 1 zinc ion per subunit.</text>
</comment>
<keyword evidence="4 10" id="KW-0378">Hydrolase</keyword>
<feature type="binding site" evidence="10">
    <location>
        <position position="410"/>
    </location>
    <ligand>
        <name>Zn(2+)</name>
        <dbReference type="ChEBI" id="CHEBI:29105"/>
        <note>catalytic</note>
    </ligand>
</feature>
<evidence type="ECO:0000256" key="5">
    <source>
        <dbReference type="ARBA" id="ARBA00022833"/>
    </source>
</evidence>
<evidence type="ECO:0000259" key="13">
    <source>
        <dbReference type="PROSITE" id="PS51670"/>
    </source>
</evidence>
<dbReference type="InterPro" id="IPR001506">
    <property type="entry name" value="Peptidase_M12A"/>
</dbReference>
<dbReference type="Proteomes" id="UP000887577">
    <property type="component" value="Unplaced"/>
</dbReference>
<keyword evidence="3 10" id="KW-0479">Metal-binding</keyword>
<comment type="function">
    <text evidence="1">Metalloprotease.</text>
</comment>
<feature type="chain" id="PRO_5038155607" description="Metalloendopeptidase" evidence="11">
    <location>
        <begin position="19"/>
        <end position="555"/>
    </location>
</feature>
<dbReference type="AlphaFoldDB" id="A0A914XTL8"/>
<dbReference type="PROSITE" id="PS51670">
    <property type="entry name" value="SHKT"/>
    <property type="match status" value="1"/>
</dbReference>
<feature type="binding site" evidence="10">
    <location>
        <position position="414"/>
    </location>
    <ligand>
        <name>Zn(2+)</name>
        <dbReference type="ChEBI" id="CHEBI:29105"/>
        <note>catalytic</note>
    </ligand>
</feature>